<dbReference type="SUPFAM" id="SSF56219">
    <property type="entry name" value="DNase I-like"/>
    <property type="match status" value="1"/>
</dbReference>
<evidence type="ECO:0000313" key="2">
    <source>
        <dbReference type="EMBL" id="KAG8190478.1"/>
    </source>
</evidence>
<keyword evidence="3" id="KW-1185">Reference proteome</keyword>
<feature type="region of interest" description="Disordered" evidence="1">
    <location>
        <begin position="53"/>
        <end position="79"/>
    </location>
</feature>
<comment type="caution">
    <text evidence="2">The sequence shown here is derived from an EMBL/GenBank/DDBJ whole genome shotgun (WGS) entry which is preliminary data.</text>
</comment>
<protein>
    <recommendedName>
        <fullName evidence="4">Craniofacial development protein 2-like</fullName>
    </recommendedName>
</protein>
<dbReference type="EMBL" id="JAFNEN010000183">
    <property type="protein sequence ID" value="KAG8190478.1"/>
    <property type="molecule type" value="Genomic_DNA"/>
</dbReference>
<evidence type="ECO:0008006" key="4">
    <source>
        <dbReference type="Google" id="ProtNLM"/>
    </source>
</evidence>
<accession>A0AAV6V3E6</accession>
<sequence>MHAPIEDAEEEQKNEFYEDLNNEIARVPRHDVKLVLGDLNAKIGREPWFRPTTGQFSLHESSNENESSSGFCNWQQHDY</sequence>
<gene>
    <name evidence="2" type="ORF">JTE90_016716</name>
</gene>
<proteinExistence type="predicted"/>
<dbReference type="Proteomes" id="UP000827092">
    <property type="component" value="Unassembled WGS sequence"/>
</dbReference>
<organism evidence="2 3">
    <name type="scientific">Oedothorax gibbosus</name>
    <dbReference type="NCBI Taxonomy" id="931172"/>
    <lineage>
        <taxon>Eukaryota</taxon>
        <taxon>Metazoa</taxon>
        <taxon>Ecdysozoa</taxon>
        <taxon>Arthropoda</taxon>
        <taxon>Chelicerata</taxon>
        <taxon>Arachnida</taxon>
        <taxon>Araneae</taxon>
        <taxon>Araneomorphae</taxon>
        <taxon>Entelegynae</taxon>
        <taxon>Araneoidea</taxon>
        <taxon>Linyphiidae</taxon>
        <taxon>Erigoninae</taxon>
        <taxon>Oedothorax</taxon>
    </lineage>
</organism>
<name>A0AAV6V3E6_9ARAC</name>
<dbReference type="AlphaFoldDB" id="A0AAV6V3E6"/>
<dbReference type="InterPro" id="IPR036691">
    <property type="entry name" value="Endo/exonu/phosph_ase_sf"/>
</dbReference>
<evidence type="ECO:0000313" key="3">
    <source>
        <dbReference type="Proteomes" id="UP000827092"/>
    </source>
</evidence>
<feature type="compositionally biased region" description="Polar residues" evidence="1">
    <location>
        <begin position="70"/>
        <end position="79"/>
    </location>
</feature>
<reference evidence="2 3" key="1">
    <citation type="journal article" date="2022" name="Nat. Ecol. Evol.">
        <title>A masculinizing supergene underlies an exaggerated male reproductive morph in a spider.</title>
        <authorList>
            <person name="Hendrickx F."/>
            <person name="De Corte Z."/>
            <person name="Sonet G."/>
            <person name="Van Belleghem S.M."/>
            <person name="Kostlbacher S."/>
            <person name="Vangestel C."/>
        </authorList>
    </citation>
    <scope>NUCLEOTIDE SEQUENCE [LARGE SCALE GENOMIC DNA]</scope>
    <source>
        <strain evidence="2">W744_W776</strain>
    </source>
</reference>
<evidence type="ECO:0000256" key="1">
    <source>
        <dbReference type="SAM" id="MobiDB-lite"/>
    </source>
</evidence>